<dbReference type="Proteomes" id="UP000236919">
    <property type="component" value="Unassembled WGS sequence"/>
</dbReference>
<protein>
    <submittedName>
        <fullName evidence="1">Uncharacterized protein</fullName>
    </submittedName>
</protein>
<keyword evidence="2" id="KW-1185">Reference proteome</keyword>
<gene>
    <name evidence="1" type="ORF">CYD53_117114</name>
</gene>
<dbReference type="EMBL" id="PQFZ01000017">
    <property type="protein sequence ID" value="POR47849.1"/>
    <property type="molecule type" value="Genomic_DNA"/>
</dbReference>
<organism evidence="1 2">
    <name type="scientific">Bosea psychrotolerans</name>
    <dbReference type="NCBI Taxonomy" id="1871628"/>
    <lineage>
        <taxon>Bacteria</taxon>
        <taxon>Pseudomonadati</taxon>
        <taxon>Pseudomonadota</taxon>
        <taxon>Alphaproteobacteria</taxon>
        <taxon>Hyphomicrobiales</taxon>
        <taxon>Boseaceae</taxon>
        <taxon>Bosea</taxon>
    </lineage>
</organism>
<proteinExistence type="predicted"/>
<name>A0A2S4LZS2_9HYPH</name>
<reference evidence="1 2" key="1">
    <citation type="submission" date="2018-01" db="EMBL/GenBank/DDBJ databases">
        <title>Genomic Encyclopedia of Type Strains, Phase III (KMG-III): the genomes of soil and plant-associated and newly described type strains.</title>
        <authorList>
            <person name="Whitman W."/>
        </authorList>
    </citation>
    <scope>NUCLEOTIDE SEQUENCE [LARGE SCALE GENOMIC DNA]</scope>
    <source>
        <strain evidence="1 2">1131</strain>
    </source>
</reference>
<sequence>MRTYDVIPFGERTFLLNFWPVVGFLQQFSPGQYYTTTCKFVLSDGHASLHDCVVLRVCRNNFANMPVDNVYILVKTDFSAEALHAAVYEVTHVGREISETQALAWKSEP</sequence>
<evidence type="ECO:0000313" key="2">
    <source>
        <dbReference type="Proteomes" id="UP000236919"/>
    </source>
</evidence>
<accession>A0A2S4LZS2</accession>
<comment type="caution">
    <text evidence="1">The sequence shown here is derived from an EMBL/GenBank/DDBJ whole genome shotgun (WGS) entry which is preliminary data.</text>
</comment>
<evidence type="ECO:0000313" key="1">
    <source>
        <dbReference type="EMBL" id="POR47849.1"/>
    </source>
</evidence>
<dbReference type="AlphaFoldDB" id="A0A2S4LZS2"/>